<dbReference type="PANTHER" id="PTHR38488">
    <property type="entry name" value="OXIDOREDUCTASE 9.5 KDA SUBUNIT, PUTATIVE (AFU_ORTHOLOGUE AFUA_5G08980)-RELATED"/>
    <property type="match status" value="1"/>
</dbReference>
<dbReference type="EMBL" id="ML994667">
    <property type="protein sequence ID" value="KAF2179416.1"/>
    <property type="molecule type" value="Genomic_DNA"/>
</dbReference>
<evidence type="ECO:0000256" key="1">
    <source>
        <dbReference type="SAM" id="Phobius"/>
    </source>
</evidence>
<name>A0A6A6DP54_9PEZI</name>
<dbReference type="InterPro" id="IPR039961">
    <property type="entry name" value="Nuo9.5"/>
</dbReference>
<evidence type="ECO:0008006" key="4">
    <source>
        <dbReference type="Google" id="ProtNLM"/>
    </source>
</evidence>
<evidence type="ECO:0000313" key="3">
    <source>
        <dbReference type="Proteomes" id="UP000800200"/>
    </source>
</evidence>
<accession>A0A6A6DP54</accession>
<organism evidence="2 3">
    <name type="scientific">Zopfia rhizophila CBS 207.26</name>
    <dbReference type="NCBI Taxonomy" id="1314779"/>
    <lineage>
        <taxon>Eukaryota</taxon>
        <taxon>Fungi</taxon>
        <taxon>Dikarya</taxon>
        <taxon>Ascomycota</taxon>
        <taxon>Pezizomycotina</taxon>
        <taxon>Dothideomycetes</taxon>
        <taxon>Dothideomycetes incertae sedis</taxon>
        <taxon>Zopfiaceae</taxon>
        <taxon>Zopfia</taxon>
    </lineage>
</organism>
<proteinExistence type="predicted"/>
<keyword evidence="3" id="KW-1185">Reference proteome</keyword>
<dbReference type="PANTHER" id="PTHR38488:SF1">
    <property type="entry name" value="OXIDOREDUCTASE 9.5 KDA SUBUNIT, PUTATIVE (AFU_ORTHOLOGUE AFUA_5G08980)-RELATED"/>
    <property type="match status" value="1"/>
</dbReference>
<sequence length="77" mass="8775">MSSTAPQFFKNPIRYLRWSAVAKPAYFYSVLIGCTGPVIMVIAPPIRKYFGDERRPPIPMTYPIPKGPRTRPEGFDD</sequence>
<dbReference type="OrthoDB" id="2093409at2759"/>
<evidence type="ECO:0000313" key="2">
    <source>
        <dbReference type="EMBL" id="KAF2179416.1"/>
    </source>
</evidence>
<gene>
    <name evidence="2" type="ORF">K469DRAFT_674271</name>
</gene>
<dbReference type="Proteomes" id="UP000800200">
    <property type="component" value="Unassembled WGS sequence"/>
</dbReference>
<protein>
    <recommendedName>
        <fullName evidence="4">NADH-ubiquinone oxidoreductase 9.5 kDa subunit</fullName>
    </recommendedName>
</protein>
<dbReference type="AlphaFoldDB" id="A0A6A6DP54"/>
<feature type="transmembrane region" description="Helical" evidence="1">
    <location>
        <begin position="25"/>
        <end position="46"/>
    </location>
</feature>
<keyword evidence="1" id="KW-0472">Membrane</keyword>
<keyword evidence="1" id="KW-1133">Transmembrane helix</keyword>
<keyword evidence="1" id="KW-0812">Transmembrane</keyword>
<dbReference type="CDD" id="cd22903">
    <property type="entry name" value="NI9M"/>
    <property type="match status" value="1"/>
</dbReference>
<reference evidence="2" key="1">
    <citation type="journal article" date="2020" name="Stud. Mycol.">
        <title>101 Dothideomycetes genomes: a test case for predicting lifestyles and emergence of pathogens.</title>
        <authorList>
            <person name="Haridas S."/>
            <person name="Albert R."/>
            <person name="Binder M."/>
            <person name="Bloem J."/>
            <person name="Labutti K."/>
            <person name="Salamov A."/>
            <person name="Andreopoulos B."/>
            <person name="Baker S."/>
            <person name="Barry K."/>
            <person name="Bills G."/>
            <person name="Bluhm B."/>
            <person name="Cannon C."/>
            <person name="Castanera R."/>
            <person name="Culley D."/>
            <person name="Daum C."/>
            <person name="Ezra D."/>
            <person name="Gonzalez J."/>
            <person name="Henrissat B."/>
            <person name="Kuo A."/>
            <person name="Liang C."/>
            <person name="Lipzen A."/>
            <person name="Lutzoni F."/>
            <person name="Magnuson J."/>
            <person name="Mondo S."/>
            <person name="Nolan M."/>
            <person name="Ohm R."/>
            <person name="Pangilinan J."/>
            <person name="Park H.-J."/>
            <person name="Ramirez L."/>
            <person name="Alfaro M."/>
            <person name="Sun H."/>
            <person name="Tritt A."/>
            <person name="Yoshinaga Y."/>
            <person name="Zwiers L.-H."/>
            <person name="Turgeon B."/>
            <person name="Goodwin S."/>
            <person name="Spatafora J."/>
            <person name="Crous P."/>
            <person name="Grigoriev I."/>
        </authorList>
    </citation>
    <scope>NUCLEOTIDE SEQUENCE</scope>
    <source>
        <strain evidence="2">CBS 207.26</strain>
    </source>
</reference>